<accession>A0AAN0RLG9</accession>
<dbReference type="Gene3D" id="3.30.160.390">
    <property type="entry name" value="Integrase, DNA-binding domain"/>
    <property type="match status" value="1"/>
</dbReference>
<name>A0AAN0RLG9_9RHOB</name>
<dbReference type="PROSITE" id="PS51898">
    <property type="entry name" value="TYR_RECOMBINASE"/>
    <property type="match status" value="1"/>
</dbReference>
<dbReference type="GO" id="GO:0006310">
    <property type="term" value="P:DNA recombination"/>
    <property type="evidence" value="ECO:0007669"/>
    <property type="project" value="UniProtKB-KW"/>
</dbReference>
<dbReference type="Pfam" id="PF00589">
    <property type="entry name" value="Phage_integrase"/>
    <property type="match status" value="1"/>
</dbReference>
<dbReference type="InterPro" id="IPR038488">
    <property type="entry name" value="Integrase_DNA-bd_sf"/>
</dbReference>
<dbReference type="InterPro" id="IPR011010">
    <property type="entry name" value="DNA_brk_join_enz"/>
</dbReference>
<dbReference type="InterPro" id="IPR010998">
    <property type="entry name" value="Integrase_recombinase_N"/>
</dbReference>
<dbReference type="Gene3D" id="1.10.443.10">
    <property type="entry name" value="Intergrase catalytic core"/>
    <property type="match status" value="1"/>
</dbReference>
<feature type="domain" description="Tyr recombinase" evidence="5">
    <location>
        <begin position="218"/>
        <end position="398"/>
    </location>
</feature>
<dbReference type="Gene3D" id="1.10.150.130">
    <property type="match status" value="1"/>
</dbReference>
<evidence type="ECO:0000259" key="5">
    <source>
        <dbReference type="PROSITE" id="PS51898"/>
    </source>
</evidence>
<dbReference type="SUPFAM" id="SSF56349">
    <property type="entry name" value="DNA breaking-rejoining enzymes"/>
    <property type="match status" value="1"/>
</dbReference>
<evidence type="ECO:0000313" key="6">
    <source>
        <dbReference type="EMBL" id="AII88189.1"/>
    </source>
</evidence>
<dbReference type="InterPro" id="IPR050808">
    <property type="entry name" value="Phage_Integrase"/>
</dbReference>
<reference evidence="6 7" key="1">
    <citation type="journal article" date="2014" name="ISME J.">
        <title>Adaptation of an abundant Roseobacter RCA organism to pelagic systems revealed by genomic and transcriptomic analyses.</title>
        <authorList>
            <person name="Voget S."/>
            <person name="Wemheuer B."/>
            <person name="Brinkhoff T."/>
            <person name="Vollmers J."/>
            <person name="Dietrich S."/>
            <person name="Giebel H.A."/>
            <person name="Beardsley C."/>
            <person name="Sardemann C."/>
            <person name="Bakenhus I."/>
            <person name="Billerbeck S."/>
            <person name="Daniel R."/>
            <person name="Simon M."/>
        </authorList>
    </citation>
    <scope>NUCLEOTIDE SEQUENCE [LARGE SCALE GENOMIC DNA]</scope>
    <source>
        <strain evidence="6 7">RCA23</strain>
    </source>
</reference>
<keyword evidence="4" id="KW-0233">DNA recombination</keyword>
<dbReference type="InterPro" id="IPR025166">
    <property type="entry name" value="Integrase_DNA_bind_dom"/>
</dbReference>
<dbReference type="Proteomes" id="UP000028680">
    <property type="component" value="Chromosome"/>
</dbReference>
<dbReference type="Pfam" id="PF13356">
    <property type="entry name" value="Arm-DNA-bind_3"/>
    <property type="match status" value="1"/>
</dbReference>
<keyword evidence="3" id="KW-0238">DNA-binding</keyword>
<evidence type="ECO:0000256" key="4">
    <source>
        <dbReference type="ARBA" id="ARBA00023172"/>
    </source>
</evidence>
<dbReference type="PANTHER" id="PTHR30629">
    <property type="entry name" value="PROPHAGE INTEGRASE"/>
    <property type="match status" value="1"/>
</dbReference>
<evidence type="ECO:0000313" key="7">
    <source>
        <dbReference type="Proteomes" id="UP000028680"/>
    </source>
</evidence>
<dbReference type="RefSeq" id="WP_044050775.1">
    <property type="nucleotide sequence ID" value="NZ_CP003984.1"/>
</dbReference>
<organism evidence="6 7">
    <name type="scientific">Planktomarina temperata RCA23</name>
    <dbReference type="NCBI Taxonomy" id="666509"/>
    <lineage>
        <taxon>Bacteria</taxon>
        <taxon>Pseudomonadati</taxon>
        <taxon>Pseudomonadota</taxon>
        <taxon>Alphaproteobacteria</taxon>
        <taxon>Rhodobacterales</taxon>
        <taxon>Paracoccaceae</taxon>
        <taxon>Planktomarina</taxon>
    </lineage>
</organism>
<dbReference type="KEGG" id="ptp:RCA23_c26730"/>
<comment type="similarity">
    <text evidence="1">Belongs to the 'phage' integrase family.</text>
</comment>
<sequence length="416" mass="47262">MLTDKQIRDAKPKDTVYRLRDTQSVVCGFGLTIAPSGAKSFFLSYTSPEDGRRKQISLGKYPATKLADARRLALEYRGRIDNGTDLAREKQQAIAHNMEQRSLGTLGDLLELYIADLEEDGKRTAKEVNRIKGKDIPQFLLSRPAHLISRDDVLDILAAIAQRGAKVHSDNVRAYLRAAFELGIHAQSMTRWRGKAPRFRIEHNPVATIKRTLSRKPKGQRALSEAEVRELWCTNLLTPQMHLALKFILASGQRVEEVLHATWDEFDLGKKLWTIPGERRKTRGKTSEPHLVPLAELHIQILDDIGRTTRDPRFLFPARGTGGPRRYDSLTKSVTIFVKNSGMQSFSARDLRRTFKTLAGSMSIPLEMRNRLQGHALVDVGSVYYDRYDYLDQKREAMEQWVLDLGKIITTATKNE</sequence>
<evidence type="ECO:0000256" key="2">
    <source>
        <dbReference type="ARBA" id="ARBA00022908"/>
    </source>
</evidence>
<keyword evidence="7" id="KW-1185">Reference proteome</keyword>
<dbReference type="InterPro" id="IPR013762">
    <property type="entry name" value="Integrase-like_cat_sf"/>
</dbReference>
<dbReference type="GO" id="GO:0003677">
    <property type="term" value="F:DNA binding"/>
    <property type="evidence" value="ECO:0007669"/>
    <property type="project" value="UniProtKB-KW"/>
</dbReference>
<proteinExistence type="inferred from homology"/>
<dbReference type="AlphaFoldDB" id="A0AAN0RLG9"/>
<protein>
    <submittedName>
        <fullName evidence="6">Phage integrase</fullName>
    </submittedName>
</protein>
<dbReference type="InterPro" id="IPR002104">
    <property type="entry name" value="Integrase_catalytic"/>
</dbReference>
<dbReference type="GO" id="GO:0015074">
    <property type="term" value="P:DNA integration"/>
    <property type="evidence" value="ECO:0007669"/>
    <property type="project" value="UniProtKB-KW"/>
</dbReference>
<keyword evidence="2" id="KW-0229">DNA integration</keyword>
<dbReference type="CDD" id="cd00801">
    <property type="entry name" value="INT_P4_C"/>
    <property type="match status" value="1"/>
</dbReference>
<dbReference type="PANTHER" id="PTHR30629:SF2">
    <property type="entry name" value="PROPHAGE INTEGRASE INTS-RELATED"/>
    <property type="match status" value="1"/>
</dbReference>
<dbReference type="EMBL" id="CP003984">
    <property type="protein sequence ID" value="AII88189.1"/>
    <property type="molecule type" value="Genomic_DNA"/>
</dbReference>
<evidence type="ECO:0000256" key="1">
    <source>
        <dbReference type="ARBA" id="ARBA00008857"/>
    </source>
</evidence>
<evidence type="ECO:0000256" key="3">
    <source>
        <dbReference type="ARBA" id="ARBA00023125"/>
    </source>
</evidence>
<gene>
    <name evidence="6" type="ORF">RCA23_c26730</name>
</gene>